<reference evidence="3" key="1">
    <citation type="submission" date="2019-04" db="EMBL/GenBank/DDBJ databases">
        <title>Friends and foes A comparative genomics studyof 23 Aspergillus species from section Flavi.</title>
        <authorList>
            <consortium name="DOE Joint Genome Institute"/>
            <person name="Kjaerbolling I."/>
            <person name="Vesth T."/>
            <person name="Frisvad J.C."/>
            <person name="Nybo J.L."/>
            <person name="Theobald S."/>
            <person name="Kildgaard S."/>
            <person name="Isbrandt T."/>
            <person name="Kuo A."/>
            <person name="Sato A."/>
            <person name="Lyhne E.K."/>
            <person name="Kogle M.E."/>
            <person name="Wiebenga A."/>
            <person name="Kun R.S."/>
            <person name="Lubbers R.J."/>
            <person name="Makela M.R."/>
            <person name="Barry K."/>
            <person name="Chovatia M."/>
            <person name="Clum A."/>
            <person name="Daum C."/>
            <person name="Haridas S."/>
            <person name="He G."/>
            <person name="LaButti K."/>
            <person name="Lipzen A."/>
            <person name="Mondo S."/>
            <person name="Riley R."/>
            <person name="Salamov A."/>
            <person name="Simmons B.A."/>
            <person name="Magnuson J.K."/>
            <person name="Henrissat B."/>
            <person name="Mortensen U.H."/>
            <person name="Larsen T.O."/>
            <person name="Devries R.P."/>
            <person name="Grigoriev I.V."/>
            <person name="Machida M."/>
            <person name="Baker S.E."/>
            <person name="Andersen M.R."/>
        </authorList>
    </citation>
    <scope>NUCLEOTIDE SEQUENCE [LARGE SCALE GENOMIC DNA]</scope>
    <source>
        <strain evidence="3">CBS 553.77</strain>
    </source>
</reference>
<keyword evidence="3" id="KW-1185">Reference proteome</keyword>
<organism evidence="2 3">
    <name type="scientific">Aspergillus coremiiformis</name>
    <dbReference type="NCBI Taxonomy" id="138285"/>
    <lineage>
        <taxon>Eukaryota</taxon>
        <taxon>Fungi</taxon>
        <taxon>Dikarya</taxon>
        <taxon>Ascomycota</taxon>
        <taxon>Pezizomycotina</taxon>
        <taxon>Eurotiomycetes</taxon>
        <taxon>Eurotiomycetidae</taxon>
        <taxon>Eurotiales</taxon>
        <taxon>Aspergillaceae</taxon>
        <taxon>Aspergillus</taxon>
        <taxon>Aspergillus subgen. Circumdati</taxon>
    </lineage>
</organism>
<dbReference type="Gene3D" id="3.30.160.60">
    <property type="entry name" value="Classic Zinc Finger"/>
    <property type="match status" value="1"/>
</dbReference>
<evidence type="ECO:0000256" key="1">
    <source>
        <dbReference type="SAM" id="MobiDB-lite"/>
    </source>
</evidence>
<dbReference type="EMBL" id="ML739033">
    <property type="protein sequence ID" value="KAE8357006.1"/>
    <property type="molecule type" value="Genomic_DNA"/>
</dbReference>
<dbReference type="PANTHER" id="PTHR37535:SF3">
    <property type="entry name" value="FLUG DOMAIN-CONTAINING PROTEIN"/>
    <property type="match status" value="1"/>
</dbReference>
<protein>
    <submittedName>
        <fullName evidence="2">Uncharacterized protein</fullName>
    </submittedName>
</protein>
<name>A0A5N6ZJ72_9EURO</name>
<gene>
    <name evidence="2" type="ORF">BDV28DRAFT_144673</name>
</gene>
<dbReference type="Proteomes" id="UP000327118">
    <property type="component" value="Unassembled WGS sequence"/>
</dbReference>
<accession>A0A5N6ZJ72</accession>
<dbReference type="PANTHER" id="PTHR37535">
    <property type="entry name" value="FLUG DOMAIN PROTEIN"/>
    <property type="match status" value="1"/>
</dbReference>
<dbReference type="OrthoDB" id="5400577at2759"/>
<proteinExistence type="predicted"/>
<evidence type="ECO:0000313" key="3">
    <source>
        <dbReference type="Proteomes" id="UP000327118"/>
    </source>
</evidence>
<evidence type="ECO:0000313" key="2">
    <source>
        <dbReference type="EMBL" id="KAE8357006.1"/>
    </source>
</evidence>
<sequence length="490" mass="56502">MRADIDNAGTAGDRERLNAGYRAQKKRIYARELEQYREEWAQEPQDQIILTRGKECPIYVEQTAEKKTWCEIMSELGRLVTVMSSDKPLEFELKRAVVEDLVIHCQRDYDVVYLPGQEPVEGRCPTQGCGQVMENLKKSERSSHIHSCIRRENSHVMSSDFEEHCASHLQSMTIQHYEVMVFRNTTIRAGYCIECLWDDKKDAVNRMRTFNRSSGLRNHLEEHIKRRRWPSNCSACSYTSTDQQYYRRHLHDVHNYNKAICVPTEKALKKRSSSEIDEESIGDRNPPRRERRPRKQQEKSSAPPHASLKDLKIILWEPPTTQPWVMFPVPTEAAHENEQCLRDLAYKVTNHCEYSNEMLCTSTDDDNIRSAFSDIMNVTDSPRPSAVGSVPSATVIDPRILDISTTIESWPEGKHQQLDECDLGEQLASSSLAERPGIDFPSQTLCACPSPGPYRIPRRHCSRDRQRAHYSYILTSKSTEKRVGATIDER</sequence>
<dbReference type="AlphaFoldDB" id="A0A5N6ZJ72"/>
<feature type="region of interest" description="Disordered" evidence="1">
    <location>
        <begin position="271"/>
        <end position="305"/>
    </location>
</feature>